<evidence type="ECO:0000256" key="1">
    <source>
        <dbReference type="SAM" id="MobiDB-lite"/>
    </source>
</evidence>
<proteinExistence type="predicted"/>
<feature type="compositionally biased region" description="Pro residues" evidence="1">
    <location>
        <begin position="1"/>
        <end position="11"/>
    </location>
</feature>
<sequence length="124" mass="12386">LTAEPTHPPSTPSSKVTSSTAPSPETVKTGLNDSELVVIPEVATAPPTVLVPTKAPAVPPTPSVAPPSLTTHKTGDGVTTVSATAEPPTPDPTPTHTTVEPETDTSSLPTDATVADISKPPGTI</sequence>
<name>A0ABD0NP08_CIRMR</name>
<feature type="region of interest" description="Disordered" evidence="1">
    <location>
        <begin position="53"/>
        <end position="124"/>
    </location>
</feature>
<feature type="compositionally biased region" description="Low complexity" evidence="1">
    <location>
        <begin position="12"/>
        <end position="24"/>
    </location>
</feature>
<feature type="non-terminal residue" evidence="2">
    <location>
        <position position="1"/>
    </location>
</feature>
<dbReference type="Proteomes" id="UP001529510">
    <property type="component" value="Unassembled WGS sequence"/>
</dbReference>
<gene>
    <name evidence="2" type="ORF">M9458_042367</name>
</gene>
<feature type="region of interest" description="Disordered" evidence="1">
    <location>
        <begin position="1"/>
        <end position="33"/>
    </location>
</feature>
<evidence type="ECO:0000313" key="3">
    <source>
        <dbReference type="Proteomes" id="UP001529510"/>
    </source>
</evidence>
<evidence type="ECO:0000313" key="2">
    <source>
        <dbReference type="EMBL" id="KAL0162971.1"/>
    </source>
</evidence>
<protein>
    <submittedName>
        <fullName evidence="2">Uncharacterized protein</fullName>
    </submittedName>
</protein>
<comment type="caution">
    <text evidence="2">The sequence shown here is derived from an EMBL/GenBank/DDBJ whole genome shotgun (WGS) entry which is preliminary data.</text>
</comment>
<dbReference type="EMBL" id="JAMKFB020000021">
    <property type="protein sequence ID" value="KAL0162971.1"/>
    <property type="molecule type" value="Genomic_DNA"/>
</dbReference>
<dbReference type="AlphaFoldDB" id="A0ABD0NP08"/>
<organism evidence="2 3">
    <name type="scientific">Cirrhinus mrigala</name>
    <name type="common">Mrigala</name>
    <dbReference type="NCBI Taxonomy" id="683832"/>
    <lineage>
        <taxon>Eukaryota</taxon>
        <taxon>Metazoa</taxon>
        <taxon>Chordata</taxon>
        <taxon>Craniata</taxon>
        <taxon>Vertebrata</taxon>
        <taxon>Euteleostomi</taxon>
        <taxon>Actinopterygii</taxon>
        <taxon>Neopterygii</taxon>
        <taxon>Teleostei</taxon>
        <taxon>Ostariophysi</taxon>
        <taxon>Cypriniformes</taxon>
        <taxon>Cyprinidae</taxon>
        <taxon>Labeoninae</taxon>
        <taxon>Labeonini</taxon>
        <taxon>Cirrhinus</taxon>
    </lineage>
</organism>
<accession>A0ABD0NP08</accession>
<keyword evidence="3" id="KW-1185">Reference proteome</keyword>
<reference evidence="2 3" key="1">
    <citation type="submission" date="2024-05" db="EMBL/GenBank/DDBJ databases">
        <title>Genome sequencing and assembly of Indian major carp, Cirrhinus mrigala (Hamilton, 1822).</title>
        <authorList>
            <person name="Mohindra V."/>
            <person name="Chowdhury L.M."/>
            <person name="Lal K."/>
            <person name="Jena J.K."/>
        </authorList>
    </citation>
    <scope>NUCLEOTIDE SEQUENCE [LARGE SCALE GENOMIC DNA]</scope>
    <source>
        <strain evidence="2">CM1030</strain>
        <tissue evidence="2">Blood</tissue>
    </source>
</reference>